<dbReference type="PANTHER" id="PTHR43685">
    <property type="entry name" value="GLYCOSYLTRANSFERASE"/>
    <property type="match status" value="1"/>
</dbReference>
<reference evidence="4 5" key="1">
    <citation type="journal article" date="2020" name="Food Funct.">
        <title>Screening of Lactobacillus salivarius strains from the feces of Chinese populations and the evaluation of their effects against intestinal inflammation in mice.</title>
        <authorList>
            <person name="Zhai Q."/>
            <person name="Shen X."/>
            <person name="Cen S."/>
            <person name="Zhang C."/>
            <person name="Tian F."/>
            <person name="Zhao J."/>
            <person name="Zhang H."/>
            <person name="Xue Y."/>
            <person name="Chen W."/>
        </authorList>
    </citation>
    <scope>NUCLEOTIDE SEQUENCE [LARGE SCALE GENOMIC DNA]</scope>
    <source>
        <strain evidence="3 5">FZJTZ28M4.scaf</strain>
        <strain evidence="2 4">FZJTZ9M6.scaf</strain>
    </source>
</reference>
<organism evidence="3 5">
    <name type="scientific">Ligilactobacillus salivarius</name>
    <dbReference type="NCBI Taxonomy" id="1624"/>
    <lineage>
        <taxon>Bacteria</taxon>
        <taxon>Bacillati</taxon>
        <taxon>Bacillota</taxon>
        <taxon>Bacilli</taxon>
        <taxon>Lactobacillales</taxon>
        <taxon>Lactobacillaceae</taxon>
        <taxon>Ligilactobacillus</taxon>
    </lineage>
</organism>
<accession>A0ABD6J9W1</accession>
<evidence type="ECO:0000313" key="5">
    <source>
        <dbReference type="Proteomes" id="UP000471300"/>
    </source>
</evidence>
<dbReference type="PANTHER" id="PTHR43685:SF2">
    <property type="entry name" value="GLYCOSYLTRANSFERASE 2-LIKE DOMAIN-CONTAINING PROTEIN"/>
    <property type="match status" value="1"/>
</dbReference>
<dbReference type="EMBL" id="VSTR01000007">
    <property type="protein sequence ID" value="MYY73192.1"/>
    <property type="molecule type" value="Genomic_DNA"/>
</dbReference>
<feature type="domain" description="Glycosyltransferase 2-like" evidence="1">
    <location>
        <begin position="4"/>
        <end position="165"/>
    </location>
</feature>
<dbReference type="Proteomes" id="UP000471300">
    <property type="component" value="Unassembled WGS sequence"/>
</dbReference>
<dbReference type="SUPFAM" id="SSF53448">
    <property type="entry name" value="Nucleotide-diphospho-sugar transferases"/>
    <property type="match status" value="1"/>
</dbReference>
<comment type="caution">
    <text evidence="3">The sequence shown here is derived from an EMBL/GenBank/DDBJ whole genome shotgun (WGS) entry which is preliminary data.</text>
</comment>
<dbReference type="Proteomes" id="UP000470980">
    <property type="component" value="Unassembled WGS sequence"/>
</dbReference>
<evidence type="ECO:0000313" key="4">
    <source>
        <dbReference type="Proteomes" id="UP000470980"/>
    </source>
</evidence>
<dbReference type="InterPro" id="IPR050834">
    <property type="entry name" value="Glycosyltransf_2"/>
</dbReference>
<name>A0ABD6J9W1_9LACO</name>
<dbReference type="Pfam" id="PF00535">
    <property type="entry name" value="Glycos_transf_2"/>
    <property type="match status" value="1"/>
</dbReference>
<dbReference type="InterPro" id="IPR001173">
    <property type="entry name" value="Glyco_trans_2-like"/>
</dbReference>
<evidence type="ECO:0000259" key="1">
    <source>
        <dbReference type="Pfam" id="PF00535"/>
    </source>
</evidence>
<dbReference type="EMBL" id="VSTU01000005">
    <property type="protein sequence ID" value="MYZ66246.1"/>
    <property type="molecule type" value="Genomic_DNA"/>
</dbReference>
<dbReference type="RefSeq" id="WP_118112434.1">
    <property type="nucleotide sequence ID" value="NZ_CP123986.1"/>
</dbReference>
<dbReference type="AlphaFoldDB" id="A0ABD6J9W1"/>
<dbReference type="Gene3D" id="3.90.550.10">
    <property type="entry name" value="Spore Coat Polysaccharide Biosynthesis Protein SpsA, Chain A"/>
    <property type="match status" value="1"/>
</dbReference>
<dbReference type="InterPro" id="IPR029044">
    <property type="entry name" value="Nucleotide-diphossugar_trans"/>
</dbReference>
<evidence type="ECO:0000313" key="2">
    <source>
        <dbReference type="EMBL" id="MYY73192.1"/>
    </source>
</evidence>
<proteinExistence type="predicted"/>
<gene>
    <name evidence="3" type="ORF">FYL06_04705</name>
    <name evidence="2" type="ORF">FYL10_05810</name>
</gene>
<protein>
    <submittedName>
        <fullName evidence="3">Glycosyltransferase family 2 protein</fullName>
    </submittedName>
</protein>
<evidence type="ECO:0000313" key="3">
    <source>
        <dbReference type="EMBL" id="MYZ66246.1"/>
    </source>
</evidence>
<dbReference type="CDD" id="cd00761">
    <property type="entry name" value="Glyco_tranf_GTA_type"/>
    <property type="match status" value="1"/>
</dbReference>
<sequence length="278" mass="32542">MDLSVIIPIYHGRKYIPSLLKMLDENISNAKEYMIEVILVNDSPDETIDDLIMGYNNIFVVNNKRNLGIQGARIQGIKEAHGKYILMLDQDDELKEYAIQSQLSKIKGYDAILANGYSEDKNNNKVSLYKNKRQKKLVNSFKYYLYYGNMVASPGMVVIKKDKIPKIWLENILTNNGADDWLLWASYVKKGYKFNMNADYIYTHRNVTTNFSNDEDKMLTSSMEALNMMKNNMSNKEYNIHKRRLNMRRKILTNPDSKLLEYLKNIDIATYLLFYKMI</sequence>